<evidence type="ECO:0000313" key="1">
    <source>
        <dbReference type="EMBL" id="OWY91580.1"/>
    </source>
</evidence>
<protein>
    <submittedName>
        <fullName evidence="1">Uncharacterized protein</fullName>
    </submittedName>
</protein>
<comment type="caution">
    <text evidence="1">The sequence shown here is derived from an EMBL/GenBank/DDBJ whole genome shotgun (WGS) entry which is preliminary data.</text>
</comment>
<keyword evidence="2" id="KW-1185">Reference proteome</keyword>
<organism evidence="1 2">
    <name type="scientific">Phytophthora megakarya</name>
    <dbReference type="NCBI Taxonomy" id="4795"/>
    <lineage>
        <taxon>Eukaryota</taxon>
        <taxon>Sar</taxon>
        <taxon>Stramenopiles</taxon>
        <taxon>Oomycota</taxon>
        <taxon>Peronosporomycetes</taxon>
        <taxon>Peronosporales</taxon>
        <taxon>Peronosporaceae</taxon>
        <taxon>Phytophthora</taxon>
    </lineage>
</organism>
<accession>A0A225UF59</accession>
<proteinExistence type="predicted"/>
<sequence length="56" mass="6077">MYRELSISSSVPAPKLNKAFKTGKLSLTADDLKGSGAIIHLGCDCSILCYWFTPNN</sequence>
<evidence type="ECO:0000313" key="2">
    <source>
        <dbReference type="Proteomes" id="UP000198211"/>
    </source>
</evidence>
<name>A0A225UF59_9STRA</name>
<gene>
    <name evidence="1" type="ORF">PHMEG_00039776</name>
</gene>
<reference evidence="2" key="1">
    <citation type="submission" date="2017-03" db="EMBL/GenBank/DDBJ databases">
        <title>Phytopthora megakarya and P. palmivora, two closely related causual agents of cacao black pod achieved similar genome size and gene model numbers by different mechanisms.</title>
        <authorList>
            <person name="Ali S."/>
            <person name="Shao J."/>
            <person name="Larry D.J."/>
            <person name="Kronmiller B."/>
            <person name="Shen D."/>
            <person name="Strem M.D."/>
            <person name="Melnick R.L."/>
            <person name="Guiltinan M.J."/>
            <person name="Tyler B.M."/>
            <person name="Meinhardt L.W."/>
            <person name="Bailey B.A."/>
        </authorList>
    </citation>
    <scope>NUCLEOTIDE SEQUENCE [LARGE SCALE GENOMIC DNA]</scope>
    <source>
        <strain evidence="2">zdho120</strain>
    </source>
</reference>
<dbReference type="Proteomes" id="UP000198211">
    <property type="component" value="Unassembled WGS sequence"/>
</dbReference>
<dbReference type="OrthoDB" id="123275at2759"/>
<dbReference type="AlphaFoldDB" id="A0A225UF59"/>
<dbReference type="EMBL" id="NBNE01019903">
    <property type="protein sequence ID" value="OWY91580.1"/>
    <property type="molecule type" value="Genomic_DNA"/>
</dbReference>